<feature type="non-terminal residue" evidence="8">
    <location>
        <position position="193"/>
    </location>
</feature>
<dbReference type="OrthoDB" id="2789670at2759"/>
<comment type="cofactor">
    <cofactor evidence="1">
        <name>heme</name>
        <dbReference type="ChEBI" id="CHEBI:30413"/>
    </cofactor>
</comment>
<dbReference type="EMBL" id="CAIIXF020000006">
    <property type="protein sequence ID" value="CAH1787496.1"/>
    <property type="molecule type" value="Genomic_DNA"/>
</dbReference>
<evidence type="ECO:0000256" key="2">
    <source>
        <dbReference type="ARBA" id="ARBA00010617"/>
    </source>
</evidence>
<organism evidence="8 9">
    <name type="scientific">Owenia fusiformis</name>
    <name type="common">Polychaete worm</name>
    <dbReference type="NCBI Taxonomy" id="6347"/>
    <lineage>
        <taxon>Eukaryota</taxon>
        <taxon>Metazoa</taxon>
        <taxon>Spiralia</taxon>
        <taxon>Lophotrochozoa</taxon>
        <taxon>Annelida</taxon>
        <taxon>Polychaeta</taxon>
        <taxon>Sedentaria</taxon>
        <taxon>Canalipalpata</taxon>
        <taxon>Sabellida</taxon>
        <taxon>Oweniida</taxon>
        <taxon>Oweniidae</taxon>
        <taxon>Owenia</taxon>
    </lineage>
</organism>
<accession>A0A8J1YCH1</accession>
<name>A0A8J1YCH1_OWEFU</name>
<comment type="similarity">
    <text evidence="2">Belongs to the cytochrome P450 family.</text>
</comment>
<dbReference type="GO" id="GO:0016705">
    <property type="term" value="F:oxidoreductase activity, acting on paired donors, with incorporation or reduction of molecular oxygen"/>
    <property type="evidence" value="ECO:0007669"/>
    <property type="project" value="InterPro"/>
</dbReference>
<dbReference type="InterPro" id="IPR050705">
    <property type="entry name" value="Cytochrome_P450_3A"/>
</dbReference>
<dbReference type="Pfam" id="PF00067">
    <property type="entry name" value="p450"/>
    <property type="match status" value="1"/>
</dbReference>
<evidence type="ECO:0000256" key="5">
    <source>
        <dbReference type="ARBA" id="ARBA00023002"/>
    </source>
</evidence>
<evidence type="ECO:0000256" key="1">
    <source>
        <dbReference type="ARBA" id="ARBA00001971"/>
    </source>
</evidence>
<evidence type="ECO:0000256" key="7">
    <source>
        <dbReference type="ARBA" id="ARBA00023033"/>
    </source>
</evidence>
<dbReference type="SUPFAM" id="SSF48264">
    <property type="entry name" value="Cytochrome P450"/>
    <property type="match status" value="1"/>
</dbReference>
<protein>
    <submittedName>
        <fullName evidence="8">Uncharacterized protein</fullName>
    </submittedName>
</protein>
<keyword evidence="7" id="KW-0503">Monooxygenase</keyword>
<dbReference type="GO" id="GO:0008395">
    <property type="term" value="F:steroid hydroxylase activity"/>
    <property type="evidence" value="ECO:0007669"/>
    <property type="project" value="TreeGrafter"/>
</dbReference>
<keyword evidence="6" id="KW-0408">Iron</keyword>
<gene>
    <name evidence="8" type="ORF">OFUS_LOCUS13181</name>
</gene>
<keyword evidence="9" id="KW-1185">Reference proteome</keyword>
<dbReference type="InterPro" id="IPR002402">
    <property type="entry name" value="Cyt_P450_E_grp-II"/>
</dbReference>
<dbReference type="PANTHER" id="PTHR24302:SF15">
    <property type="entry name" value="FATTY-ACID PEROXYGENASE"/>
    <property type="match status" value="1"/>
</dbReference>
<dbReference type="Gene3D" id="1.10.630.10">
    <property type="entry name" value="Cytochrome P450"/>
    <property type="match status" value="1"/>
</dbReference>
<evidence type="ECO:0000256" key="3">
    <source>
        <dbReference type="ARBA" id="ARBA00022617"/>
    </source>
</evidence>
<dbReference type="GO" id="GO:0005506">
    <property type="term" value="F:iron ion binding"/>
    <property type="evidence" value="ECO:0007669"/>
    <property type="project" value="InterPro"/>
</dbReference>
<evidence type="ECO:0000256" key="4">
    <source>
        <dbReference type="ARBA" id="ARBA00022723"/>
    </source>
</evidence>
<dbReference type="Proteomes" id="UP000749559">
    <property type="component" value="Unassembled WGS sequence"/>
</dbReference>
<dbReference type="InterPro" id="IPR036396">
    <property type="entry name" value="Cyt_P450_sf"/>
</dbReference>
<dbReference type="AlphaFoldDB" id="A0A8J1YCH1"/>
<evidence type="ECO:0000256" key="6">
    <source>
        <dbReference type="ARBA" id="ARBA00023004"/>
    </source>
</evidence>
<keyword evidence="4" id="KW-0479">Metal-binding</keyword>
<reference evidence="8" key="1">
    <citation type="submission" date="2022-03" db="EMBL/GenBank/DDBJ databases">
        <authorList>
            <person name="Martin C."/>
        </authorList>
    </citation>
    <scope>NUCLEOTIDE SEQUENCE</scope>
</reference>
<dbReference type="InterPro" id="IPR001128">
    <property type="entry name" value="Cyt_P450"/>
</dbReference>
<dbReference type="PANTHER" id="PTHR24302">
    <property type="entry name" value="CYTOCHROME P450 FAMILY 3"/>
    <property type="match status" value="1"/>
</dbReference>
<dbReference type="PRINTS" id="PR00464">
    <property type="entry name" value="EP450II"/>
</dbReference>
<keyword evidence="5" id="KW-0560">Oxidoreductase</keyword>
<comment type="caution">
    <text evidence="8">The sequence shown here is derived from an EMBL/GenBank/DDBJ whole genome shotgun (WGS) entry which is preliminary data.</text>
</comment>
<evidence type="ECO:0000313" key="9">
    <source>
        <dbReference type="Proteomes" id="UP000749559"/>
    </source>
</evidence>
<sequence>FFDGSVPNLAIADGDLLKTVLVKEFSNFQNRRKMPAVFGPIIDKMLTDLVDDEWKTTRNVMTQAFTSGKIKRMMESLNMYNNTLLEKMGERADADDMFEFKDLVGKCTLDIVAAIGFGIDAQVQNNPKSEFITHSAEFSQAGFFRVAAGISMSSSGYLKNSLFSKQDIYVLCPKDKEHTLRVIKFCVNIQKHI</sequence>
<evidence type="ECO:0000313" key="8">
    <source>
        <dbReference type="EMBL" id="CAH1787496.1"/>
    </source>
</evidence>
<keyword evidence="3" id="KW-0349">Heme</keyword>
<dbReference type="GO" id="GO:0020037">
    <property type="term" value="F:heme binding"/>
    <property type="evidence" value="ECO:0007669"/>
    <property type="project" value="InterPro"/>
</dbReference>
<proteinExistence type="inferred from homology"/>